<evidence type="ECO:0000313" key="2">
    <source>
        <dbReference type="Proteomes" id="UP000009096"/>
    </source>
</evidence>
<dbReference type="AlphaFoldDB" id="W7N6K0"/>
<name>W7N6K0_GIBM7</name>
<protein>
    <submittedName>
        <fullName evidence="1">Uncharacterized protein</fullName>
    </submittedName>
</protein>
<reference evidence="1 2" key="1">
    <citation type="journal article" date="2010" name="Nature">
        <title>Comparative genomics reveals mobile pathogenicity chromosomes in Fusarium.</title>
        <authorList>
            <person name="Ma L.J."/>
            <person name="van der Does H.C."/>
            <person name="Borkovich K.A."/>
            <person name="Coleman J.J."/>
            <person name="Daboussi M.J."/>
            <person name="Di Pietro A."/>
            <person name="Dufresne M."/>
            <person name="Freitag M."/>
            <person name="Grabherr M."/>
            <person name="Henrissat B."/>
            <person name="Houterman P.M."/>
            <person name="Kang S."/>
            <person name="Shim W.B."/>
            <person name="Woloshuk C."/>
            <person name="Xie X."/>
            <person name="Xu J.R."/>
            <person name="Antoniw J."/>
            <person name="Baker S.E."/>
            <person name="Bluhm B.H."/>
            <person name="Breakspear A."/>
            <person name="Brown D.W."/>
            <person name="Butchko R.A."/>
            <person name="Chapman S."/>
            <person name="Coulson R."/>
            <person name="Coutinho P.M."/>
            <person name="Danchin E.G."/>
            <person name="Diener A."/>
            <person name="Gale L.R."/>
            <person name="Gardiner D.M."/>
            <person name="Goff S."/>
            <person name="Hammond-Kosack K.E."/>
            <person name="Hilburn K."/>
            <person name="Hua-Van A."/>
            <person name="Jonkers W."/>
            <person name="Kazan K."/>
            <person name="Kodira C.D."/>
            <person name="Koehrsen M."/>
            <person name="Kumar L."/>
            <person name="Lee Y.H."/>
            <person name="Li L."/>
            <person name="Manners J.M."/>
            <person name="Miranda-Saavedra D."/>
            <person name="Mukherjee M."/>
            <person name="Park G."/>
            <person name="Park J."/>
            <person name="Park S.Y."/>
            <person name="Proctor R.H."/>
            <person name="Regev A."/>
            <person name="Ruiz-Roldan M.C."/>
            <person name="Sain D."/>
            <person name="Sakthikumar S."/>
            <person name="Sykes S."/>
            <person name="Schwartz D.C."/>
            <person name="Turgeon B.G."/>
            <person name="Wapinski I."/>
            <person name="Yoder O."/>
            <person name="Young S."/>
            <person name="Zeng Q."/>
            <person name="Zhou S."/>
            <person name="Galagan J."/>
            <person name="Cuomo C.A."/>
            <person name="Kistler H.C."/>
            <person name="Rep M."/>
        </authorList>
    </citation>
    <scope>NUCLEOTIDE SEQUENCE [LARGE SCALE GENOMIC DNA]</scope>
    <source>
        <strain evidence="2">M3125 / FGSC 7600</strain>
    </source>
</reference>
<dbReference type="VEuPathDB" id="FungiDB:FVEG_13340"/>
<dbReference type="EMBL" id="DS022264">
    <property type="protein sequence ID" value="EWG55324.1"/>
    <property type="molecule type" value="Genomic_DNA"/>
</dbReference>
<dbReference type="RefSeq" id="XP_018761515.1">
    <property type="nucleotide sequence ID" value="XM_018902711.1"/>
</dbReference>
<dbReference type="STRING" id="334819.W7N6K0"/>
<dbReference type="KEGG" id="fvr:FVEG_13340"/>
<dbReference type="GeneID" id="30070698"/>
<gene>
    <name evidence="1" type="ORF">FVEG_13340</name>
</gene>
<dbReference type="EMBL" id="CM000585">
    <property type="protein sequence ID" value="EWG55324.1"/>
    <property type="molecule type" value="Genomic_DNA"/>
</dbReference>
<proteinExistence type="predicted"/>
<dbReference type="Proteomes" id="UP000009096">
    <property type="component" value="Chromosome 8"/>
</dbReference>
<keyword evidence="2" id="KW-1185">Reference proteome</keyword>
<organism evidence="1 2">
    <name type="scientific">Gibberella moniliformis (strain M3125 / FGSC 7600)</name>
    <name type="common">Maize ear and stalk rot fungus</name>
    <name type="synonym">Fusarium verticillioides</name>
    <dbReference type="NCBI Taxonomy" id="334819"/>
    <lineage>
        <taxon>Eukaryota</taxon>
        <taxon>Fungi</taxon>
        <taxon>Dikarya</taxon>
        <taxon>Ascomycota</taxon>
        <taxon>Pezizomycotina</taxon>
        <taxon>Sordariomycetes</taxon>
        <taxon>Hypocreomycetidae</taxon>
        <taxon>Hypocreales</taxon>
        <taxon>Nectriaceae</taxon>
        <taxon>Fusarium</taxon>
        <taxon>Fusarium fujikuroi species complex</taxon>
    </lineage>
</organism>
<accession>W7N6K0</accession>
<sequence length="82" mass="9032">MAWCITTNEDYQLGVEEIIWDDATVVPSGGDGDDYFDESDEEVPAELAADVQQGRFAWFARGCKSSVKAAKDRMADRPVLTA</sequence>
<evidence type="ECO:0000313" key="1">
    <source>
        <dbReference type="EMBL" id="EWG55324.1"/>
    </source>
</evidence>
<dbReference type="OrthoDB" id="5422579at2759"/>